<name>A0A8J3I1X1_9CHLR</name>
<evidence type="ECO:0000259" key="1">
    <source>
        <dbReference type="Pfam" id="PF00149"/>
    </source>
</evidence>
<protein>
    <recommendedName>
        <fullName evidence="1">Calcineurin-like phosphoesterase domain-containing protein</fullName>
    </recommendedName>
</protein>
<dbReference type="CDD" id="cd00838">
    <property type="entry name" value="MPP_superfamily"/>
    <property type="match status" value="1"/>
</dbReference>
<dbReference type="SUPFAM" id="SSF56300">
    <property type="entry name" value="Metallo-dependent phosphatases"/>
    <property type="match status" value="1"/>
</dbReference>
<keyword evidence="3" id="KW-1185">Reference proteome</keyword>
<dbReference type="EMBL" id="BNJF01000001">
    <property type="protein sequence ID" value="GHO44553.1"/>
    <property type="molecule type" value="Genomic_DNA"/>
</dbReference>
<dbReference type="RefSeq" id="WP_220193934.1">
    <property type="nucleotide sequence ID" value="NZ_BNJF01000001.1"/>
</dbReference>
<accession>A0A8J3I1X1</accession>
<comment type="caution">
    <text evidence="2">The sequence shown here is derived from an EMBL/GenBank/DDBJ whole genome shotgun (WGS) entry which is preliminary data.</text>
</comment>
<dbReference type="AlphaFoldDB" id="A0A8J3I1X1"/>
<proteinExistence type="predicted"/>
<dbReference type="GO" id="GO:0016787">
    <property type="term" value="F:hydrolase activity"/>
    <property type="evidence" value="ECO:0007669"/>
    <property type="project" value="InterPro"/>
</dbReference>
<evidence type="ECO:0000313" key="3">
    <source>
        <dbReference type="Proteomes" id="UP000612362"/>
    </source>
</evidence>
<dbReference type="InterPro" id="IPR029052">
    <property type="entry name" value="Metallo-depent_PP-like"/>
</dbReference>
<dbReference type="Gene3D" id="3.60.21.10">
    <property type="match status" value="1"/>
</dbReference>
<sequence>MSRALEYQLRLSAALNGVTRTNYGLIHAIPWKRIALFSDVHAPYDDVELLAQAFENCELAHIEAIVWLGDLADGHFWSHWGVTEHNLNVDTEHNMIKTIVEEGFKAVNHQYWTEGNHDRRMKAKLDYRTTQADLARLCRLGKWLGDDVPEDEWFEGLDDKRLFALDNPTISAFDGRWKFTHPGVYSAQPLAQARKFSAKWECSVATGHSHQFAMGRSVNNKYTVLETGGFFNTDFIEYIHAKPMPGQEMSQGYWFIIDGQPIGFQKGDSIRRLWALGNLSA</sequence>
<dbReference type="Proteomes" id="UP000612362">
    <property type="component" value="Unassembled WGS sequence"/>
</dbReference>
<reference evidence="2" key="1">
    <citation type="submission" date="2020-10" db="EMBL/GenBank/DDBJ databases">
        <title>Taxonomic study of unclassified bacteria belonging to the class Ktedonobacteria.</title>
        <authorList>
            <person name="Yabe S."/>
            <person name="Wang C.M."/>
            <person name="Zheng Y."/>
            <person name="Sakai Y."/>
            <person name="Cavaletti L."/>
            <person name="Monciardini P."/>
            <person name="Donadio S."/>
        </authorList>
    </citation>
    <scope>NUCLEOTIDE SEQUENCE</scope>
    <source>
        <strain evidence="2">SOSP1-1</strain>
    </source>
</reference>
<evidence type="ECO:0000313" key="2">
    <source>
        <dbReference type="EMBL" id="GHO44553.1"/>
    </source>
</evidence>
<gene>
    <name evidence="2" type="ORF">KSX_27160</name>
</gene>
<dbReference type="Pfam" id="PF00149">
    <property type="entry name" value="Metallophos"/>
    <property type="match status" value="1"/>
</dbReference>
<organism evidence="2 3">
    <name type="scientific">Ktedonospora formicarum</name>
    <dbReference type="NCBI Taxonomy" id="2778364"/>
    <lineage>
        <taxon>Bacteria</taxon>
        <taxon>Bacillati</taxon>
        <taxon>Chloroflexota</taxon>
        <taxon>Ktedonobacteria</taxon>
        <taxon>Ktedonobacterales</taxon>
        <taxon>Ktedonobacteraceae</taxon>
        <taxon>Ktedonospora</taxon>
    </lineage>
</organism>
<dbReference type="InterPro" id="IPR004843">
    <property type="entry name" value="Calcineurin-like_PHP"/>
</dbReference>
<feature type="domain" description="Calcineurin-like phosphoesterase" evidence="1">
    <location>
        <begin position="33"/>
        <end position="157"/>
    </location>
</feature>